<organism evidence="1 2">
    <name type="scientific">Bacillus thuringiensis</name>
    <dbReference type="NCBI Taxonomy" id="1428"/>
    <lineage>
        <taxon>Bacteria</taxon>
        <taxon>Bacillati</taxon>
        <taxon>Bacillota</taxon>
        <taxon>Bacilli</taxon>
        <taxon>Bacillales</taxon>
        <taxon>Bacillaceae</taxon>
        <taxon>Bacillus</taxon>
        <taxon>Bacillus cereus group</taxon>
    </lineage>
</organism>
<comment type="caution">
    <text evidence="1">The sequence shown here is derived from an EMBL/GenBank/DDBJ whole genome shotgun (WGS) entry which is preliminary data.</text>
</comment>
<gene>
    <name evidence="1" type="ORF">EC910_11245</name>
</gene>
<sequence length="365" mass="42959">MNDDFESLLDNGMEIKKYYFVVNDKFKGISQPIREAMDEINNIHDEIEADFIGANKIKNIFFEKLTDEQIEDVLGINPLENLDFNNAEAVNIRLVLKTMEKYLINKINALDELNPKVWIYKNNGTNHVKRSLDDYHSIIKGEIYSELIQQIESLGMGYKIAFKAYLNDENKLIELLMANLNKNSRFTMVHYNMDYLNFIFSCLRDIINLYNEFSRTINEVLGNNILSTIDNKYLQINKQIGFEKGKLEKTLEEHLNDILNSVDCRAVYLFADEIENIEFLNELQKLHNDSPIFRYNYSKIGNKKIIKYLTSVLESITTDSQFEFSPHIQRNHVIFIKSVFNKEERTQLEELQNRSDLAIYNFFEN</sequence>
<proteinExistence type="predicted"/>
<reference evidence="1 2" key="1">
    <citation type="submission" date="2019-03" db="EMBL/GenBank/DDBJ databases">
        <title>Above-ground endophytic microbial communities from plants in different locations in the United States.</title>
        <authorList>
            <person name="Frank C."/>
        </authorList>
    </citation>
    <scope>NUCLEOTIDE SEQUENCE [LARGE SCALE GENOMIC DNA]</scope>
    <source>
        <strain evidence="1 2">LP_2_YM</strain>
    </source>
</reference>
<name>A0A4R4BCE1_BACTU</name>
<evidence type="ECO:0000313" key="2">
    <source>
        <dbReference type="Proteomes" id="UP000295285"/>
    </source>
</evidence>
<protein>
    <submittedName>
        <fullName evidence="1">Uncharacterized protein</fullName>
    </submittedName>
</protein>
<accession>A0A4R4BCE1</accession>
<dbReference type="EMBL" id="SMDG01000012">
    <property type="protein sequence ID" value="TCW53096.1"/>
    <property type="molecule type" value="Genomic_DNA"/>
</dbReference>
<dbReference type="AlphaFoldDB" id="A0A4R4BCE1"/>
<evidence type="ECO:0000313" key="1">
    <source>
        <dbReference type="EMBL" id="TCW53096.1"/>
    </source>
</evidence>
<dbReference type="Proteomes" id="UP000295285">
    <property type="component" value="Unassembled WGS sequence"/>
</dbReference>